<keyword evidence="2" id="KW-1185">Reference proteome</keyword>
<organism evidence="1 2">
    <name type="scientific">Auriscalpium vulgare</name>
    <dbReference type="NCBI Taxonomy" id="40419"/>
    <lineage>
        <taxon>Eukaryota</taxon>
        <taxon>Fungi</taxon>
        <taxon>Dikarya</taxon>
        <taxon>Basidiomycota</taxon>
        <taxon>Agaricomycotina</taxon>
        <taxon>Agaricomycetes</taxon>
        <taxon>Russulales</taxon>
        <taxon>Auriscalpiaceae</taxon>
        <taxon>Auriscalpium</taxon>
    </lineage>
</organism>
<dbReference type="Proteomes" id="UP000814033">
    <property type="component" value="Unassembled WGS sequence"/>
</dbReference>
<protein>
    <submittedName>
        <fullName evidence="1">Kinase-like protein</fullName>
    </submittedName>
</protein>
<gene>
    <name evidence="1" type="ORF">FA95DRAFT_1486850</name>
</gene>
<accession>A0ACB8S3I0</accession>
<reference evidence="1" key="1">
    <citation type="submission" date="2021-02" db="EMBL/GenBank/DDBJ databases">
        <authorList>
            <consortium name="DOE Joint Genome Institute"/>
            <person name="Ahrendt S."/>
            <person name="Looney B.P."/>
            <person name="Miyauchi S."/>
            <person name="Morin E."/>
            <person name="Drula E."/>
            <person name="Courty P.E."/>
            <person name="Chicoki N."/>
            <person name="Fauchery L."/>
            <person name="Kohler A."/>
            <person name="Kuo A."/>
            <person name="Labutti K."/>
            <person name="Pangilinan J."/>
            <person name="Lipzen A."/>
            <person name="Riley R."/>
            <person name="Andreopoulos W."/>
            <person name="He G."/>
            <person name="Johnson J."/>
            <person name="Barry K.W."/>
            <person name="Grigoriev I.V."/>
            <person name="Nagy L."/>
            <person name="Hibbett D."/>
            <person name="Henrissat B."/>
            <person name="Matheny P.B."/>
            <person name="Labbe J."/>
            <person name="Martin F."/>
        </authorList>
    </citation>
    <scope>NUCLEOTIDE SEQUENCE</scope>
    <source>
        <strain evidence="1">FP105234-sp</strain>
    </source>
</reference>
<evidence type="ECO:0000313" key="2">
    <source>
        <dbReference type="Proteomes" id="UP000814033"/>
    </source>
</evidence>
<evidence type="ECO:0000313" key="1">
    <source>
        <dbReference type="EMBL" id="KAI0050717.1"/>
    </source>
</evidence>
<reference evidence="1" key="2">
    <citation type="journal article" date="2022" name="New Phytol.">
        <title>Evolutionary transition to the ectomycorrhizal habit in the genomes of a hyperdiverse lineage of mushroom-forming fungi.</title>
        <authorList>
            <person name="Looney B."/>
            <person name="Miyauchi S."/>
            <person name="Morin E."/>
            <person name="Drula E."/>
            <person name="Courty P.E."/>
            <person name="Kohler A."/>
            <person name="Kuo A."/>
            <person name="LaButti K."/>
            <person name="Pangilinan J."/>
            <person name="Lipzen A."/>
            <person name="Riley R."/>
            <person name="Andreopoulos W."/>
            <person name="He G."/>
            <person name="Johnson J."/>
            <person name="Nolan M."/>
            <person name="Tritt A."/>
            <person name="Barry K.W."/>
            <person name="Grigoriev I.V."/>
            <person name="Nagy L.G."/>
            <person name="Hibbett D."/>
            <person name="Henrissat B."/>
            <person name="Matheny P.B."/>
            <person name="Labbe J."/>
            <person name="Martin F.M."/>
        </authorList>
    </citation>
    <scope>NUCLEOTIDE SEQUENCE</scope>
    <source>
        <strain evidence="1">FP105234-sp</strain>
    </source>
</reference>
<proteinExistence type="predicted"/>
<name>A0ACB8S3I0_9AGAM</name>
<comment type="caution">
    <text evidence="1">The sequence shown here is derived from an EMBL/GenBank/DDBJ whole genome shotgun (WGS) entry which is preliminary data.</text>
</comment>
<sequence length="481" mass="53682">MAAKIVNFQVTRPYRPRLSRTISARLSFPQPTMSSNVVGPDIAPSVPSTARSLSLSSLSTNFASHQTSTATTPPVLYSGESQEAEALVEGLRHVRTTLDARQYKSSAFAKQLLDLFDALRVPSWYKTTVTSQSVSIRKVSGSLTNAVFFVSSSLTSSRTLLLRIYGPSSGSLISRPRELHTLHVLSSAYRMGPRIYGTFENGRIEEYFDSVTLTASDIRDMRTSGFIGARMAELHGVDIGATEQPPVSASTHATIPLQIAAKKNVYSWLPPARHVLSLPSLPARARDALDLDVFQTKWETYMHWLEQQEAAHTPSPRVFCHNDAQYGNLLRLNKLKAGLPEHHQIIVVDFEYAAPNPAAFDIANHFHEWTADYHGATPHVLDPTRYPSLAQRRVFYRAYLAHTLESRFAALAEDARARELERLEQQVRAWSPASHAMWAVWGLVQAREDVEGVVAQPEFDYIGYARSRMAGFYRELQALGL</sequence>
<dbReference type="EMBL" id="MU275859">
    <property type="protein sequence ID" value="KAI0050717.1"/>
    <property type="molecule type" value="Genomic_DNA"/>
</dbReference>